<evidence type="ECO:0000313" key="2">
    <source>
        <dbReference type="EMBL" id="TBU55802.1"/>
    </source>
</evidence>
<reference evidence="2 3" key="1">
    <citation type="submission" date="2019-01" db="EMBL/GenBank/DDBJ databases">
        <title>Draft genome sequences of three monokaryotic isolates of the white-rot basidiomycete fungus Dichomitus squalens.</title>
        <authorList>
            <consortium name="DOE Joint Genome Institute"/>
            <person name="Lopez S.C."/>
            <person name="Andreopoulos B."/>
            <person name="Pangilinan J."/>
            <person name="Lipzen A."/>
            <person name="Riley R."/>
            <person name="Ahrendt S."/>
            <person name="Ng V."/>
            <person name="Barry K."/>
            <person name="Daum C."/>
            <person name="Grigoriev I.V."/>
            <person name="Hilden K.S."/>
            <person name="Makela M.R."/>
            <person name="de Vries R.P."/>
        </authorList>
    </citation>
    <scope>NUCLEOTIDE SEQUENCE [LARGE SCALE GENOMIC DNA]</scope>
    <source>
        <strain evidence="2 3">CBS 464.89</strain>
    </source>
</reference>
<dbReference type="EMBL" id="ML145162">
    <property type="protein sequence ID" value="TBU55802.1"/>
    <property type="molecule type" value="Genomic_DNA"/>
</dbReference>
<feature type="region of interest" description="Disordered" evidence="1">
    <location>
        <begin position="53"/>
        <end position="76"/>
    </location>
</feature>
<dbReference type="Proteomes" id="UP000292082">
    <property type="component" value="Unassembled WGS sequence"/>
</dbReference>
<protein>
    <submittedName>
        <fullName evidence="2">Uncharacterized protein</fullName>
    </submittedName>
</protein>
<feature type="region of interest" description="Disordered" evidence="1">
    <location>
        <begin position="1"/>
        <end position="27"/>
    </location>
</feature>
<evidence type="ECO:0000256" key="1">
    <source>
        <dbReference type="SAM" id="MobiDB-lite"/>
    </source>
</evidence>
<organism evidence="2 3">
    <name type="scientific">Dichomitus squalens</name>
    <dbReference type="NCBI Taxonomy" id="114155"/>
    <lineage>
        <taxon>Eukaryota</taxon>
        <taxon>Fungi</taxon>
        <taxon>Dikarya</taxon>
        <taxon>Basidiomycota</taxon>
        <taxon>Agaricomycotina</taxon>
        <taxon>Agaricomycetes</taxon>
        <taxon>Polyporales</taxon>
        <taxon>Polyporaceae</taxon>
        <taxon>Dichomitus</taxon>
    </lineage>
</organism>
<feature type="region of interest" description="Disordered" evidence="1">
    <location>
        <begin position="450"/>
        <end position="513"/>
    </location>
</feature>
<feature type="compositionally biased region" description="Basic and acidic residues" evidence="1">
    <location>
        <begin position="60"/>
        <end position="72"/>
    </location>
</feature>
<proteinExistence type="predicted"/>
<feature type="compositionally biased region" description="Basic and acidic residues" evidence="1">
    <location>
        <begin position="426"/>
        <end position="438"/>
    </location>
</feature>
<feature type="compositionally biased region" description="Low complexity" evidence="1">
    <location>
        <begin position="380"/>
        <end position="392"/>
    </location>
</feature>
<feature type="compositionally biased region" description="Polar residues" evidence="1">
    <location>
        <begin position="258"/>
        <end position="268"/>
    </location>
</feature>
<feature type="compositionally biased region" description="Acidic residues" evidence="1">
    <location>
        <begin position="197"/>
        <end position="222"/>
    </location>
</feature>
<feature type="compositionally biased region" description="Basic and acidic residues" evidence="1">
    <location>
        <begin position="450"/>
        <end position="488"/>
    </location>
</feature>
<feature type="region of interest" description="Disordered" evidence="1">
    <location>
        <begin position="149"/>
        <end position="438"/>
    </location>
</feature>
<feature type="compositionally biased region" description="Polar residues" evidence="1">
    <location>
        <begin position="308"/>
        <end position="320"/>
    </location>
</feature>
<feature type="compositionally biased region" description="Acidic residues" evidence="1">
    <location>
        <begin position="415"/>
        <end position="425"/>
    </location>
</feature>
<feature type="compositionally biased region" description="Basic and acidic residues" evidence="1">
    <location>
        <begin position="499"/>
        <end position="513"/>
    </location>
</feature>
<dbReference type="AlphaFoldDB" id="A0A4Q9PNE3"/>
<accession>A0A4Q9PNE3</accession>
<feature type="compositionally biased region" description="Basic and acidic residues" evidence="1">
    <location>
        <begin position="231"/>
        <end position="252"/>
    </location>
</feature>
<evidence type="ECO:0000313" key="3">
    <source>
        <dbReference type="Proteomes" id="UP000292082"/>
    </source>
</evidence>
<dbReference type="STRING" id="114155.A0A4Q9PNE3"/>
<keyword evidence="3" id="KW-1185">Reference proteome</keyword>
<feature type="compositionally biased region" description="Basic residues" evidence="1">
    <location>
        <begin position="340"/>
        <end position="350"/>
    </location>
</feature>
<gene>
    <name evidence="2" type="ORF">BD310DRAFT_883661</name>
</gene>
<sequence length="653" mass="74931">MSFSAGPSRLPIPRNLTGSRPGLIDPTQPARVLREKGSTLLFASFDPLAATGVPSSRKPRVPDFETPPKRIVIETPPLGSAGGSRWRFVPRARRAHGVENEGVWPRKVILCDEPVVLSEDQWDIYKLDPAYDCYIPAPPALTMIRRKDPHEAHVHTHSHAGVPSGNSRKRRRSTPGDVDEQPPGLSKRFRAVVSLVTDEEGTEIEDISQSDEEEDEVEDIVVEEFPYKVPKRADRRQQRRKEREEKTRERREKLKAKMNSSSQHNRPTTPEIVDLTMEDNTPPDLSPPPNGTGPYATKRKVFSGPDSPEQNSPNHETQYKSNKRVRTQSPEHSHNVPNRKPSKRERRRRAQNQQTSQEYRNGHREPIWAGIFAQSPWATPPSSQTSQAPPSTDVHLPPDVTSHAQGSDAHNTEEAAPESEPIDEDAEHRAAIEESRRKLAELEKDRPLWEQEARKREQQQRAEEQARRAREEAERRRAAEAAAREEQRRRHAAAAAAQAEERAQAERIRAEREREERRRRGRERWSYGPWTATRAIERYKVLCEAFDVAKFTKENPVEFETVPWPVLHSPVTLRVEDIDWASVEAFFEAARRHLRAQDYKVFVEKSHKRFHPDRWRARGVLKSLEDEELRGNLEVAANTVAQALTPIWREMRG</sequence>
<name>A0A4Q9PNE3_9APHY</name>